<evidence type="ECO:0000313" key="3">
    <source>
        <dbReference type="Proteomes" id="UP000007014"/>
    </source>
</evidence>
<gene>
    <name evidence="2" type="ORF">CYME_CMH038C</name>
</gene>
<proteinExistence type="predicted"/>
<keyword evidence="3" id="KW-1185">Reference proteome</keyword>
<dbReference type="KEGG" id="cme:CYME_CMH038C"/>
<keyword evidence="1" id="KW-1133">Transmembrane helix</keyword>
<name>M1VGE3_CYAM1</name>
<dbReference type="HOGENOM" id="CLU_1888715_0_0_1"/>
<keyword evidence="1" id="KW-0472">Membrane</keyword>
<keyword evidence="1" id="KW-0812">Transmembrane</keyword>
<dbReference type="GeneID" id="16993373"/>
<dbReference type="EMBL" id="AP006490">
    <property type="protein sequence ID" value="BAM79738.1"/>
    <property type="molecule type" value="Genomic_DNA"/>
</dbReference>
<dbReference type="Proteomes" id="UP000007014">
    <property type="component" value="Chromosome 8"/>
</dbReference>
<evidence type="ECO:0000313" key="2">
    <source>
        <dbReference type="EMBL" id="BAM79738.1"/>
    </source>
</evidence>
<protein>
    <submittedName>
        <fullName evidence="2">Uncharacterized protein</fullName>
    </submittedName>
</protein>
<reference evidence="2 3" key="1">
    <citation type="journal article" date="2004" name="Nature">
        <title>Genome sequence of the ultrasmall unicellular red alga Cyanidioschyzon merolae 10D.</title>
        <authorList>
            <person name="Matsuzaki M."/>
            <person name="Misumi O."/>
            <person name="Shin-i T."/>
            <person name="Maruyama S."/>
            <person name="Takahara M."/>
            <person name="Miyagishima S."/>
            <person name="Mori T."/>
            <person name="Nishida K."/>
            <person name="Yagisawa F."/>
            <person name="Nishida K."/>
            <person name="Yoshida Y."/>
            <person name="Nishimura Y."/>
            <person name="Nakao S."/>
            <person name="Kobayashi T."/>
            <person name="Momoyama Y."/>
            <person name="Higashiyama T."/>
            <person name="Minoda A."/>
            <person name="Sano M."/>
            <person name="Nomoto H."/>
            <person name="Oishi K."/>
            <person name="Hayashi H."/>
            <person name="Ohta F."/>
            <person name="Nishizaka S."/>
            <person name="Haga S."/>
            <person name="Miura S."/>
            <person name="Morishita T."/>
            <person name="Kabeya Y."/>
            <person name="Terasawa K."/>
            <person name="Suzuki Y."/>
            <person name="Ishii Y."/>
            <person name="Asakawa S."/>
            <person name="Takano H."/>
            <person name="Ohta N."/>
            <person name="Kuroiwa H."/>
            <person name="Tanaka K."/>
            <person name="Shimizu N."/>
            <person name="Sugano S."/>
            <person name="Sato N."/>
            <person name="Nozaki H."/>
            <person name="Ogasawara N."/>
            <person name="Kohara Y."/>
            <person name="Kuroiwa T."/>
        </authorList>
    </citation>
    <scope>NUCLEOTIDE SEQUENCE [LARGE SCALE GENOMIC DNA]</scope>
    <source>
        <strain evidence="2 3">10D</strain>
    </source>
</reference>
<feature type="transmembrane region" description="Helical" evidence="1">
    <location>
        <begin position="18"/>
        <end position="36"/>
    </location>
</feature>
<reference evidence="2 3" key="2">
    <citation type="journal article" date="2007" name="BMC Biol.">
        <title>A 100%-complete sequence reveals unusually simple genomic features in the hot-spring red alga Cyanidioschyzon merolae.</title>
        <authorList>
            <person name="Nozaki H."/>
            <person name="Takano H."/>
            <person name="Misumi O."/>
            <person name="Terasawa K."/>
            <person name="Matsuzaki M."/>
            <person name="Maruyama S."/>
            <person name="Nishida K."/>
            <person name="Yagisawa F."/>
            <person name="Yoshida Y."/>
            <person name="Fujiwara T."/>
            <person name="Takio S."/>
            <person name="Tamura K."/>
            <person name="Chung S.J."/>
            <person name="Nakamura S."/>
            <person name="Kuroiwa H."/>
            <person name="Tanaka K."/>
            <person name="Sato N."/>
            <person name="Kuroiwa T."/>
        </authorList>
    </citation>
    <scope>NUCLEOTIDE SEQUENCE [LARGE SCALE GENOMIC DNA]</scope>
    <source>
        <strain evidence="2 3">10D</strain>
    </source>
</reference>
<sequence>MASTGWSNFRRTWLKTEVLPVLSAVGLGVVVAFYHFSHKVLNSSSITFNRRDRSVGGIERYNRLDEEQVWRDQHGLMSFAIDKSESIFHNDRRIYEAKRLPNPEYVPPQSAELTQSAGTGEVLADDLAANAQASP</sequence>
<dbReference type="AlphaFoldDB" id="M1VGE3"/>
<dbReference type="Gramene" id="CMH038CT">
    <property type="protein sequence ID" value="CMH038CT"/>
    <property type="gene ID" value="CMH038C"/>
</dbReference>
<accession>M1VGE3</accession>
<organism evidence="2 3">
    <name type="scientific">Cyanidioschyzon merolae (strain NIES-3377 / 10D)</name>
    <name type="common">Unicellular red alga</name>
    <dbReference type="NCBI Taxonomy" id="280699"/>
    <lineage>
        <taxon>Eukaryota</taxon>
        <taxon>Rhodophyta</taxon>
        <taxon>Bangiophyceae</taxon>
        <taxon>Cyanidiales</taxon>
        <taxon>Cyanidiaceae</taxon>
        <taxon>Cyanidioschyzon</taxon>
    </lineage>
</organism>
<evidence type="ECO:0000256" key="1">
    <source>
        <dbReference type="SAM" id="Phobius"/>
    </source>
</evidence>
<dbReference type="OrthoDB" id="447173at2759"/>
<dbReference type="RefSeq" id="XP_005536024.1">
    <property type="nucleotide sequence ID" value="XM_005535967.1"/>
</dbReference>